<dbReference type="GO" id="GO:0006508">
    <property type="term" value="P:proteolysis"/>
    <property type="evidence" value="ECO:0007669"/>
    <property type="project" value="UniProtKB-KW"/>
</dbReference>
<evidence type="ECO:0000259" key="17">
    <source>
        <dbReference type="PROSITE" id="PS52035"/>
    </source>
</evidence>
<keyword evidence="3 18" id="KW-0121">Carboxypeptidase</keyword>
<keyword evidence="7" id="KW-0378">Hydrolase</keyword>
<evidence type="ECO:0000256" key="10">
    <source>
        <dbReference type="ARBA" id="ARBA00050859"/>
    </source>
</evidence>
<comment type="similarity">
    <text evidence="2 14">Belongs to the peptidase M14 family.</text>
</comment>
<proteinExistence type="inferred from homology"/>
<evidence type="ECO:0000256" key="1">
    <source>
        <dbReference type="ARBA" id="ARBA00001947"/>
    </source>
</evidence>
<sequence>MSRLSSSLMAVVLGLGTCLVAVQAHAEVDPLPPGDRIELYQLDSPPGTGQILREKGFDIVQQENKGGQEHIELTAAQADLDGLRKLGHKPEPVRNPQGQTQLEAARTQAAGGYTVWKSYSEPGGIADQLRAIANANKDIVKIQSIGKTLRGQDILAVKVSTLARALPDGIKPSTLYSATQHAREWIAAEVDMRLLKYVVANKSALRDLLNRTELWFVPVANPDGYDFTFTEGNRLWRKNLRDVNGDGRITSGDGVDPNRNFPTNFHYDEEGSSSIPSSETYRGTGPASEPETRAMDGLLKRVGFEMQLNYHSFGPLLLYPIGFQIATETADNPIYEALTGTDANPAVPGFDPDLGAELYTTNGDTNDQAHRQYGTLSWTPELNEGCDGCGFVFPDDEALVQAEFEKNLPFALDVAKSAVNPVEPVSHLGNRTPDFVIDPFEVSHGRDQVVQVNAKRRLGPVALRYQVNGGRTKTALTSEWKGGERYGKGYDRYYHRLRGKITGTRPGDSVKVWFTSLGKKSADFTYKVADDIGGKVLVLAAEDVTGISPAQGVTEAKYADDYAKALDEAGYSSDVYDLDKMGRKAPHPLGVLSHYKAVVWETGDDIIPRSVGQVPGTTSKAGVDTELAVRDYLNEGGKLLHAGKYPSYAANNNGAYYYQPDQPAQPECATPNDPPCIPVFNDFQQYYLGAYVYFDDAGTDHDTGQPFALKGVGGRFDGLNATLEPSHTNSFVATSAILPADRFPLFASSAPVKWVRPGGPFDPHTGSWDVYSGIADVSWKRLTKTIDLTGKTSGDLSFWTSYDTEADWDFLTVEARTAGGDDWTTLPDANGHTTQSTGSSCAPPSGGAGWRTIHPFTQRYQGADCSPTGTSGSWNAASGNSAGWQQWKIDLTPYAGKRVELSISYISDWATQGAGVFLDDFAVTLDGAASESTSFEADLGGWTVGDPPEGTSPSINNWFRTDQVFEEGGGVTTKDTVYLGFGVESLTTQEMRTDLVKRSMRHLLGDRR</sequence>
<evidence type="ECO:0000256" key="12">
    <source>
        <dbReference type="ARBA" id="ARBA00066554"/>
    </source>
</evidence>
<evidence type="ECO:0000256" key="4">
    <source>
        <dbReference type="ARBA" id="ARBA00022670"/>
    </source>
</evidence>
<evidence type="ECO:0000256" key="14">
    <source>
        <dbReference type="PROSITE-ProRule" id="PRU01379"/>
    </source>
</evidence>
<dbReference type="SMART" id="SM00631">
    <property type="entry name" value="Zn_pept"/>
    <property type="match status" value="1"/>
</dbReference>
<feature type="active site" description="Proton donor/acceptor" evidence="14">
    <location>
        <position position="381"/>
    </location>
</feature>
<dbReference type="CDD" id="cd03859">
    <property type="entry name" value="M14_CPT"/>
    <property type="match status" value="1"/>
</dbReference>
<keyword evidence="6 16" id="KW-0732">Signal</keyword>
<keyword evidence="4" id="KW-0645">Protease</keyword>
<dbReference type="Gene3D" id="3.40.630.10">
    <property type="entry name" value="Zn peptidases"/>
    <property type="match status" value="1"/>
</dbReference>
<feature type="domain" description="Peptidase M14" evidence="17">
    <location>
        <begin position="117"/>
        <end position="418"/>
    </location>
</feature>
<reference evidence="18" key="2">
    <citation type="submission" date="2020-09" db="EMBL/GenBank/DDBJ databases">
        <authorList>
            <person name="Sun Q."/>
            <person name="Zhou Y."/>
        </authorList>
    </citation>
    <scope>NUCLEOTIDE SEQUENCE</scope>
    <source>
        <strain evidence="18">CGMCC 4.7368</strain>
    </source>
</reference>
<feature type="compositionally biased region" description="Polar residues" evidence="15">
    <location>
        <begin position="272"/>
        <end position="281"/>
    </location>
</feature>
<evidence type="ECO:0000256" key="13">
    <source>
        <dbReference type="ARBA" id="ARBA00074273"/>
    </source>
</evidence>
<evidence type="ECO:0000313" key="19">
    <source>
        <dbReference type="Proteomes" id="UP000646523"/>
    </source>
</evidence>
<evidence type="ECO:0000256" key="3">
    <source>
        <dbReference type="ARBA" id="ARBA00022645"/>
    </source>
</evidence>
<dbReference type="EMBL" id="BMNH01000003">
    <property type="protein sequence ID" value="GGO65247.1"/>
    <property type="molecule type" value="Genomic_DNA"/>
</dbReference>
<evidence type="ECO:0000256" key="2">
    <source>
        <dbReference type="ARBA" id="ARBA00005988"/>
    </source>
</evidence>
<evidence type="ECO:0000256" key="16">
    <source>
        <dbReference type="SAM" id="SignalP"/>
    </source>
</evidence>
<dbReference type="GO" id="GO:0004181">
    <property type="term" value="F:metallocarboxypeptidase activity"/>
    <property type="evidence" value="ECO:0007669"/>
    <property type="project" value="InterPro"/>
</dbReference>
<dbReference type="InterPro" id="IPR000834">
    <property type="entry name" value="Peptidase_M14"/>
</dbReference>
<evidence type="ECO:0000313" key="18">
    <source>
        <dbReference type="EMBL" id="GGO65247.1"/>
    </source>
</evidence>
<keyword evidence="5" id="KW-0479">Metal-binding</keyword>
<evidence type="ECO:0000256" key="6">
    <source>
        <dbReference type="ARBA" id="ARBA00022729"/>
    </source>
</evidence>
<keyword evidence="8" id="KW-0862">Zinc</keyword>
<dbReference type="AlphaFoldDB" id="A0A917YS69"/>
<feature type="chain" id="PRO_5038013201" description="Zinc carboxypeptidase" evidence="16">
    <location>
        <begin position="27"/>
        <end position="1008"/>
    </location>
</feature>
<dbReference type="EC" id="3.4.17.18" evidence="12"/>
<organism evidence="18 19">
    <name type="scientific">Nonomuraea cavernae</name>
    <dbReference type="NCBI Taxonomy" id="2045107"/>
    <lineage>
        <taxon>Bacteria</taxon>
        <taxon>Bacillati</taxon>
        <taxon>Actinomycetota</taxon>
        <taxon>Actinomycetes</taxon>
        <taxon>Streptosporangiales</taxon>
        <taxon>Streptosporangiaceae</taxon>
        <taxon>Nonomuraea</taxon>
    </lineage>
</organism>
<feature type="signal peptide" evidence="16">
    <location>
        <begin position="1"/>
        <end position="26"/>
    </location>
</feature>
<dbReference type="GO" id="GO:0005615">
    <property type="term" value="C:extracellular space"/>
    <property type="evidence" value="ECO:0007669"/>
    <property type="project" value="TreeGrafter"/>
</dbReference>
<gene>
    <name evidence="18" type="ORF">GCM10012289_16470</name>
</gene>
<dbReference type="Proteomes" id="UP000646523">
    <property type="component" value="Unassembled WGS sequence"/>
</dbReference>
<feature type="region of interest" description="Disordered" evidence="15">
    <location>
        <begin position="248"/>
        <end position="291"/>
    </location>
</feature>
<dbReference type="PROSITE" id="PS52035">
    <property type="entry name" value="PEPTIDASE_M14"/>
    <property type="match status" value="1"/>
</dbReference>
<evidence type="ECO:0000256" key="15">
    <source>
        <dbReference type="SAM" id="MobiDB-lite"/>
    </source>
</evidence>
<dbReference type="Pfam" id="PF20773">
    <property type="entry name" value="InhA-like_MAM"/>
    <property type="match status" value="2"/>
</dbReference>
<accession>A0A917YS69</accession>
<dbReference type="PANTHER" id="PTHR11705:SF143">
    <property type="entry name" value="SLL0236 PROTEIN"/>
    <property type="match status" value="1"/>
</dbReference>
<dbReference type="PANTHER" id="PTHR11705">
    <property type="entry name" value="PROTEASE FAMILY M14 CARBOXYPEPTIDASE A,B"/>
    <property type="match status" value="1"/>
</dbReference>
<dbReference type="PRINTS" id="PR00765">
    <property type="entry name" value="CRBOXYPTASEA"/>
</dbReference>
<dbReference type="InterPro" id="IPR033810">
    <property type="entry name" value="Carboxypeptidase_T"/>
</dbReference>
<name>A0A917YS69_9ACTN</name>
<comment type="caution">
    <text evidence="18">The sequence shown here is derived from an EMBL/GenBank/DDBJ whole genome shotgun (WGS) entry which is preliminary data.</text>
</comment>
<keyword evidence="19" id="KW-1185">Reference proteome</keyword>
<evidence type="ECO:0000256" key="7">
    <source>
        <dbReference type="ARBA" id="ARBA00022801"/>
    </source>
</evidence>
<evidence type="ECO:0000256" key="11">
    <source>
        <dbReference type="ARBA" id="ARBA00055464"/>
    </source>
</evidence>
<dbReference type="SUPFAM" id="SSF53187">
    <property type="entry name" value="Zn-dependent exopeptidases"/>
    <property type="match status" value="1"/>
</dbReference>
<comment type="function">
    <text evidence="11">Carboxypeptidase that possesses the specificities of both mammalian Cpase A and B. Thus shows broad substrate specificity, being able to cleave Cbz-Gly-Leu, Cbz-Gly-Val, Cbz-Gly-Phe, Cbz-Gly-Lys and Bz-Gly-Arg in vitro.</text>
</comment>
<reference evidence="18" key="1">
    <citation type="journal article" date="2014" name="Int. J. Syst. Evol. Microbiol.">
        <title>Complete genome sequence of Corynebacterium casei LMG S-19264T (=DSM 44701T), isolated from a smear-ripened cheese.</title>
        <authorList>
            <consortium name="US DOE Joint Genome Institute (JGI-PGF)"/>
            <person name="Walter F."/>
            <person name="Albersmeier A."/>
            <person name="Kalinowski J."/>
            <person name="Ruckert C."/>
        </authorList>
    </citation>
    <scope>NUCLEOTIDE SEQUENCE</scope>
    <source>
        <strain evidence="18">CGMCC 4.7368</strain>
    </source>
</reference>
<dbReference type="FunFam" id="3.40.630.10:FF:000084">
    <property type="entry name" value="Carboxypeptidase B2"/>
    <property type="match status" value="1"/>
</dbReference>
<evidence type="ECO:0000256" key="9">
    <source>
        <dbReference type="ARBA" id="ARBA00023049"/>
    </source>
</evidence>
<evidence type="ECO:0000256" key="8">
    <source>
        <dbReference type="ARBA" id="ARBA00022833"/>
    </source>
</evidence>
<evidence type="ECO:0000256" key="5">
    <source>
        <dbReference type="ARBA" id="ARBA00022723"/>
    </source>
</evidence>
<comment type="catalytic activity">
    <reaction evidence="10">
        <text>Releases a C-terminal residue, which may be hydrophobic or positively charged.</text>
        <dbReference type="EC" id="3.4.17.18"/>
    </reaction>
</comment>
<keyword evidence="9" id="KW-0482">Metalloprotease</keyword>
<dbReference type="GO" id="GO:0008270">
    <property type="term" value="F:zinc ion binding"/>
    <property type="evidence" value="ECO:0007669"/>
    <property type="project" value="InterPro"/>
</dbReference>
<protein>
    <recommendedName>
        <fullName evidence="13">Zinc carboxypeptidase</fullName>
        <ecNumber evidence="12">3.4.17.18</ecNumber>
    </recommendedName>
</protein>
<comment type="cofactor">
    <cofactor evidence="1">
        <name>Zn(2+)</name>
        <dbReference type="ChEBI" id="CHEBI:29105"/>
    </cofactor>
</comment>
<dbReference type="Pfam" id="PF00246">
    <property type="entry name" value="Peptidase_M14"/>
    <property type="match status" value="1"/>
</dbReference>